<proteinExistence type="predicted"/>
<protein>
    <submittedName>
        <fullName evidence="2">Uncharacterized protein</fullName>
    </submittedName>
</protein>
<dbReference type="AlphaFoldDB" id="A0A4S2MW55"/>
<feature type="region of interest" description="Disordered" evidence="1">
    <location>
        <begin position="83"/>
        <end position="139"/>
    </location>
</feature>
<reference evidence="2 3" key="1">
    <citation type="submission" date="2019-04" db="EMBL/GenBank/DDBJ databases">
        <title>Comparative genomics and transcriptomics to analyze fruiting body development in filamentous ascomycetes.</title>
        <authorList>
            <consortium name="DOE Joint Genome Institute"/>
            <person name="Lutkenhaus R."/>
            <person name="Traeger S."/>
            <person name="Breuer J."/>
            <person name="Kuo A."/>
            <person name="Lipzen A."/>
            <person name="Pangilinan J."/>
            <person name="Dilworth D."/>
            <person name="Sandor L."/>
            <person name="Poggeler S."/>
            <person name="Barry K."/>
            <person name="Grigoriev I.V."/>
            <person name="Nowrousian M."/>
        </authorList>
    </citation>
    <scope>NUCLEOTIDE SEQUENCE [LARGE SCALE GENOMIC DNA]</scope>
    <source>
        <strain evidence="2 3">CBS 389.68</strain>
    </source>
</reference>
<evidence type="ECO:0000313" key="2">
    <source>
        <dbReference type="EMBL" id="TGZ80831.1"/>
    </source>
</evidence>
<dbReference type="Proteomes" id="UP000298138">
    <property type="component" value="Unassembled WGS sequence"/>
</dbReference>
<dbReference type="InParanoid" id="A0A4S2MW55"/>
<organism evidence="2 3">
    <name type="scientific">Ascodesmis nigricans</name>
    <dbReference type="NCBI Taxonomy" id="341454"/>
    <lineage>
        <taxon>Eukaryota</taxon>
        <taxon>Fungi</taxon>
        <taxon>Dikarya</taxon>
        <taxon>Ascomycota</taxon>
        <taxon>Pezizomycotina</taxon>
        <taxon>Pezizomycetes</taxon>
        <taxon>Pezizales</taxon>
        <taxon>Ascodesmidaceae</taxon>
        <taxon>Ascodesmis</taxon>
    </lineage>
</organism>
<name>A0A4S2MW55_9PEZI</name>
<evidence type="ECO:0000313" key="3">
    <source>
        <dbReference type="Proteomes" id="UP000298138"/>
    </source>
</evidence>
<feature type="compositionally biased region" description="Basic and acidic residues" evidence="1">
    <location>
        <begin position="89"/>
        <end position="127"/>
    </location>
</feature>
<evidence type="ECO:0000256" key="1">
    <source>
        <dbReference type="SAM" id="MobiDB-lite"/>
    </source>
</evidence>
<gene>
    <name evidence="2" type="ORF">EX30DRAFT_371866</name>
</gene>
<sequence length="161" mass="18715">MTAYPASLHQLSSIDVTATSNPLNPGPRCASTSSSSRLRRFSWRTILRWPHPLRRILLSNGYRKKRRTGMVVVEKMARHLRMTRIGLRQGRERERERERGMRMESVKQEEKGAKELKEEKVEKVEKVGEEEEEEEGEEEVVVVVEGEVEEEKEGKEVKEGK</sequence>
<dbReference type="EMBL" id="ML220122">
    <property type="protein sequence ID" value="TGZ80831.1"/>
    <property type="molecule type" value="Genomic_DNA"/>
</dbReference>
<feature type="compositionally biased region" description="Acidic residues" evidence="1">
    <location>
        <begin position="128"/>
        <end position="139"/>
    </location>
</feature>
<accession>A0A4S2MW55</accession>
<keyword evidence="3" id="KW-1185">Reference proteome</keyword>